<gene>
    <name evidence="6" type="ORF">OVA965_LOCUS8357</name>
    <name evidence="7" type="ORF">TMI583_LOCUS8354</name>
</gene>
<dbReference type="SUPFAM" id="SSF50685">
    <property type="entry name" value="Barwin-like endoglucanases"/>
    <property type="match status" value="1"/>
</dbReference>
<dbReference type="PANTHER" id="PTHR31836:SF21">
    <property type="entry name" value="EXPANSIN-LIKE PROTEIN 7"/>
    <property type="match status" value="1"/>
</dbReference>
<dbReference type="CDD" id="cd22191">
    <property type="entry name" value="DPBB_RlpA_EXP_N-like"/>
    <property type="match status" value="1"/>
</dbReference>
<dbReference type="InterPro" id="IPR018371">
    <property type="entry name" value="Chitin-binding_1_CS"/>
</dbReference>
<dbReference type="SUPFAM" id="SSF57016">
    <property type="entry name" value="Plant lectins/antimicrobial peptides"/>
    <property type="match status" value="1"/>
</dbReference>
<dbReference type="Gene3D" id="2.40.40.10">
    <property type="entry name" value="RlpA-like domain"/>
    <property type="match status" value="1"/>
</dbReference>
<keyword evidence="2 4" id="KW-0732">Signal</keyword>
<accession>A0A8S2DET3</accession>
<sequence>MMSPAVSVVLLLAINSIDAGCNFGCPRGSCCTSYGSCGSCGYGWPNLVDPNAGRCLSTGCPAGMCCSRYGYCGSTPAYCGNIGWHGFGNCALTGCGAGLCCSTYGYCGNSVAACPWYRKSSNVIDVPSLDGVLHSGLAKLYEVNSEYVYTACGFNYTTSGNVASLNYAQFDPFTVNGIPSTNPSCNKKALVTGPGNTKITVTIVDRCPPEANCNKGDIGLSLPAFKALTGNDEGPVKIYDSRNNMIQPQIYDLQNGLIPPYIHDSHNNMIQPQIYDSQNGMIQPQAYDSHNNMIQPQIYDSQNGMIQPQTYDLQNGMIPPQGQHTFVVSRKNSSINAAEQEERSIVPLEMQDELKINPETPIMHYYVTHEPMRRETPIGNTYSGTERSVPLNLGECKRIAKDSLTRRR</sequence>
<evidence type="ECO:0000256" key="1">
    <source>
        <dbReference type="ARBA" id="ARBA00022669"/>
    </source>
</evidence>
<dbReference type="InterPro" id="IPR001002">
    <property type="entry name" value="Chitin-bd_1"/>
</dbReference>
<dbReference type="PANTHER" id="PTHR31836">
    <property type="match status" value="1"/>
</dbReference>
<dbReference type="InterPro" id="IPR051477">
    <property type="entry name" value="Expansin_CellWall"/>
</dbReference>
<dbReference type="InterPro" id="IPR036861">
    <property type="entry name" value="Endochitinase-like_sf"/>
</dbReference>
<feature type="disulfide bond" evidence="3">
    <location>
        <begin position="65"/>
        <end position="79"/>
    </location>
</feature>
<dbReference type="Proteomes" id="UP000677228">
    <property type="component" value="Unassembled WGS sequence"/>
</dbReference>
<organism evidence="6 8">
    <name type="scientific">Didymodactylos carnosus</name>
    <dbReference type="NCBI Taxonomy" id="1234261"/>
    <lineage>
        <taxon>Eukaryota</taxon>
        <taxon>Metazoa</taxon>
        <taxon>Spiralia</taxon>
        <taxon>Gnathifera</taxon>
        <taxon>Rotifera</taxon>
        <taxon>Eurotatoria</taxon>
        <taxon>Bdelloidea</taxon>
        <taxon>Philodinida</taxon>
        <taxon>Philodinidae</taxon>
        <taxon>Didymodactylos</taxon>
    </lineage>
</organism>
<dbReference type="Proteomes" id="UP000682733">
    <property type="component" value="Unassembled WGS sequence"/>
</dbReference>
<feature type="disulfide bond" evidence="3">
    <location>
        <begin position="60"/>
        <end position="72"/>
    </location>
</feature>
<evidence type="ECO:0000256" key="2">
    <source>
        <dbReference type="ARBA" id="ARBA00022729"/>
    </source>
</evidence>
<reference evidence="6" key="1">
    <citation type="submission" date="2021-02" db="EMBL/GenBank/DDBJ databases">
        <authorList>
            <person name="Nowell W R."/>
        </authorList>
    </citation>
    <scope>NUCLEOTIDE SEQUENCE</scope>
</reference>
<dbReference type="InterPro" id="IPR036908">
    <property type="entry name" value="RlpA-like_sf"/>
</dbReference>
<feature type="domain" description="Chitin-binding type-1" evidence="5">
    <location>
        <begin position="52"/>
        <end position="97"/>
    </location>
</feature>
<dbReference type="GO" id="GO:0008061">
    <property type="term" value="F:chitin binding"/>
    <property type="evidence" value="ECO:0007669"/>
    <property type="project" value="UniProtKB-UniRule"/>
</dbReference>
<dbReference type="Pfam" id="PF00187">
    <property type="entry name" value="Chitin_bind_1"/>
    <property type="match status" value="1"/>
</dbReference>
<proteinExistence type="predicted"/>
<name>A0A8S2DET3_9BILA</name>
<dbReference type="PROSITE" id="PS50941">
    <property type="entry name" value="CHIT_BIND_I_2"/>
    <property type="match status" value="1"/>
</dbReference>
<evidence type="ECO:0000313" key="7">
    <source>
        <dbReference type="EMBL" id="CAF3660095.1"/>
    </source>
</evidence>
<dbReference type="PROSITE" id="PS00026">
    <property type="entry name" value="CHIT_BIND_I_1"/>
    <property type="match status" value="1"/>
</dbReference>
<comment type="caution">
    <text evidence="3">Lacks conserved residue(s) required for the propagation of feature annotation.</text>
</comment>
<dbReference type="AlphaFoldDB" id="A0A8S2DET3"/>
<protein>
    <recommendedName>
        <fullName evidence="5">Chitin-binding type-1 domain-containing protein</fullName>
    </recommendedName>
</protein>
<evidence type="ECO:0000313" key="8">
    <source>
        <dbReference type="Proteomes" id="UP000677228"/>
    </source>
</evidence>
<dbReference type="Gene3D" id="3.30.60.10">
    <property type="entry name" value="Endochitinase-like"/>
    <property type="match status" value="1"/>
</dbReference>
<evidence type="ECO:0000313" key="6">
    <source>
        <dbReference type="EMBL" id="CAF0875623.1"/>
    </source>
</evidence>
<feature type="signal peptide" evidence="4">
    <location>
        <begin position="1"/>
        <end position="19"/>
    </location>
</feature>
<dbReference type="EMBL" id="CAJOBA010002804">
    <property type="protein sequence ID" value="CAF3660095.1"/>
    <property type="molecule type" value="Genomic_DNA"/>
</dbReference>
<keyword evidence="3" id="KW-1015">Disulfide bond</keyword>
<comment type="caution">
    <text evidence="6">The sequence shown here is derived from an EMBL/GenBank/DDBJ whole genome shotgun (WGS) entry which is preliminary data.</text>
</comment>
<evidence type="ECO:0000259" key="5">
    <source>
        <dbReference type="PROSITE" id="PS50941"/>
    </source>
</evidence>
<dbReference type="SMART" id="SM00270">
    <property type="entry name" value="ChtBD1"/>
    <property type="match status" value="2"/>
</dbReference>
<evidence type="ECO:0000256" key="4">
    <source>
        <dbReference type="SAM" id="SignalP"/>
    </source>
</evidence>
<keyword evidence="1 3" id="KW-0147">Chitin-binding</keyword>
<feature type="chain" id="PRO_5035646576" description="Chitin-binding type-1 domain-containing protein" evidence="4">
    <location>
        <begin position="20"/>
        <end position="408"/>
    </location>
</feature>
<dbReference type="PRINTS" id="PR00451">
    <property type="entry name" value="CHITINBINDNG"/>
</dbReference>
<evidence type="ECO:0000256" key="3">
    <source>
        <dbReference type="PROSITE-ProRule" id="PRU00261"/>
    </source>
</evidence>
<dbReference type="CDD" id="cd00035">
    <property type="entry name" value="ChtBD1"/>
    <property type="match status" value="2"/>
</dbReference>
<dbReference type="EMBL" id="CAJNOK010002803">
    <property type="protein sequence ID" value="CAF0875623.1"/>
    <property type="molecule type" value="Genomic_DNA"/>
</dbReference>